<evidence type="ECO:0000259" key="1">
    <source>
        <dbReference type="Pfam" id="PF13338"/>
    </source>
</evidence>
<keyword evidence="3" id="KW-1185">Reference proteome</keyword>
<gene>
    <name evidence="2" type="ORF">FHS12_003617</name>
</gene>
<proteinExistence type="predicted"/>
<sequence>MDDLDLAVERDGFFTRRHAKAAGYADREITKMVRRKEWHRVRRGAYAPAAMWAELDDVGRHRVRSSAVLHALGPRVALSHASGVVRHDIDLWRVPLDRVHVTRLDGGPGRIEGDVVHHEGFVGHDDIVEVNGQRVVRPERCVLETASRIDTEAAWCLLDSGLRSKRFDREQLDAAYSIMEHWPFMRRVGRVLPFADGRSGSIGESRGTAMFKRYGVPRPILQYEVRRPDGTLAGITDWAWPQFGLLGEFDGRVKYGRLLKPGQDPGDVVFEEKRREDELRELTRSMMIRFIWSDYDRPADSIERLFRAMRRAG</sequence>
<dbReference type="Pfam" id="PF13338">
    <property type="entry name" value="AbiEi_4"/>
    <property type="match status" value="1"/>
</dbReference>
<name>A0A7W5A7H8_9ACTN</name>
<evidence type="ECO:0000313" key="3">
    <source>
        <dbReference type="Proteomes" id="UP000577707"/>
    </source>
</evidence>
<dbReference type="AlphaFoldDB" id="A0A7W5A7H8"/>
<dbReference type="Proteomes" id="UP000577707">
    <property type="component" value="Unassembled WGS sequence"/>
</dbReference>
<evidence type="ECO:0000313" key="2">
    <source>
        <dbReference type="EMBL" id="MBB3090659.1"/>
    </source>
</evidence>
<organism evidence="2 3">
    <name type="scientific">Nocardioides albus</name>
    <dbReference type="NCBI Taxonomy" id="1841"/>
    <lineage>
        <taxon>Bacteria</taxon>
        <taxon>Bacillati</taxon>
        <taxon>Actinomycetota</taxon>
        <taxon>Actinomycetes</taxon>
        <taxon>Propionibacteriales</taxon>
        <taxon>Nocardioidaceae</taxon>
        <taxon>Nocardioides</taxon>
    </lineage>
</organism>
<dbReference type="InterPro" id="IPR025159">
    <property type="entry name" value="AbiEi_N"/>
</dbReference>
<accession>A0A7W5A7H8</accession>
<protein>
    <recommendedName>
        <fullName evidence="1">AbiEi antitoxin N-terminal domain-containing protein</fullName>
    </recommendedName>
</protein>
<reference evidence="2 3" key="1">
    <citation type="submission" date="2020-08" db="EMBL/GenBank/DDBJ databases">
        <title>Genomic Encyclopedia of Type Strains, Phase III (KMG-III): the genomes of soil and plant-associated and newly described type strains.</title>
        <authorList>
            <person name="Whitman W."/>
        </authorList>
    </citation>
    <scope>NUCLEOTIDE SEQUENCE [LARGE SCALE GENOMIC DNA]</scope>
    <source>
        <strain evidence="2 3">CECT 3302</strain>
    </source>
</reference>
<comment type="caution">
    <text evidence="2">The sequence shown here is derived from an EMBL/GenBank/DDBJ whole genome shotgun (WGS) entry which is preliminary data.</text>
</comment>
<feature type="domain" description="AbiEi antitoxin N-terminal" evidence="1">
    <location>
        <begin position="5"/>
        <end position="48"/>
    </location>
</feature>
<dbReference type="EMBL" id="JACHXG010000007">
    <property type="protein sequence ID" value="MBB3090659.1"/>
    <property type="molecule type" value="Genomic_DNA"/>
</dbReference>
<dbReference type="RefSeq" id="WP_183547825.1">
    <property type="nucleotide sequence ID" value="NZ_BMQT01000005.1"/>
</dbReference>